<accession>A0ABY1CVE8</accession>
<dbReference type="Proteomes" id="UP000183760">
    <property type="component" value="Unassembled WGS sequence"/>
</dbReference>
<dbReference type="PANTHER" id="PTHR36151">
    <property type="entry name" value="BLR2777 PROTEIN"/>
    <property type="match status" value="1"/>
</dbReference>
<dbReference type="EMBL" id="FOIB01000013">
    <property type="protein sequence ID" value="SEU38799.1"/>
    <property type="molecule type" value="Genomic_DNA"/>
</dbReference>
<evidence type="ECO:0000313" key="2">
    <source>
        <dbReference type="EMBL" id="SEU38799.1"/>
    </source>
</evidence>
<proteinExistence type="predicted"/>
<reference evidence="2 3" key="1">
    <citation type="submission" date="2016-10" db="EMBL/GenBank/DDBJ databases">
        <authorList>
            <person name="Varghese N."/>
            <person name="Submissions S."/>
        </authorList>
    </citation>
    <scope>NUCLEOTIDE SEQUENCE [LARGE SCALE GENOMIC DNA]</scope>
    <source>
        <strain evidence="2 3">DSM 16525</strain>
    </source>
</reference>
<evidence type="ECO:0000259" key="1">
    <source>
        <dbReference type="Pfam" id="PF09995"/>
    </source>
</evidence>
<dbReference type="Pfam" id="PF09995">
    <property type="entry name" value="MPAB_Lcp_cat"/>
    <property type="match status" value="1"/>
</dbReference>
<dbReference type="InterPro" id="IPR018713">
    <property type="entry name" value="MPAB/Lcp_cat_dom"/>
</dbReference>
<dbReference type="PANTHER" id="PTHR36151:SF3">
    <property type="entry name" value="ER-BOUND OXYGENASE MPAB_MPAB'_RUBBER OXYGENASE CATALYTIC DOMAIN-CONTAINING PROTEIN"/>
    <property type="match status" value="1"/>
</dbReference>
<protein>
    <submittedName>
        <fullName evidence="2">Uncharacterized conserved protein, DUF2236 family</fullName>
    </submittedName>
</protein>
<organism evidence="2 3">
    <name type="scientific">Myxococcus fulvus</name>
    <dbReference type="NCBI Taxonomy" id="33"/>
    <lineage>
        <taxon>Bacteria</taxon>
        <taxon>Pseudomonadati</taxon>
        <taxon>Myxococcota</taxon>
        <taxon>Myxococcia</taxon>
        <taxon>Myxococcales</taxon>
        <taxon>Cystobacterineae</taxon>
        <taxon>Myxococcaceae</taxon>
        <taxon>Myxococcus</taxon>
    </lineage>
</organism>
<gene>
    <name evidence="2" type="ORF">SAMN05443572_113201</name>
</gene>
<feature type="domain" description="ER-bound oxygenase mpaB/mpaB'/Rubber oxygenase catalytic" evidence="1">
    <location>
        <begin position="30"/>
        <end position="262"/>
    </location>
</feature>
<evidence type="ECO:0000313" key="3">
    <source>
        <dbReference type="Proteomes" id="UP000183760"/>
    </source>
</evidence>
<sequence>MTMSDEAEGSTTKAQLRQQLDAMENDALRQAANWFILAAGTANVIMQLSRPAVAYGVMESKVEEGNLFKNPKRRARTTLAYIAVTMLGGAEERAAIRRATNVSHARVRSEPGHPVGYNAFDPAHQRWVTACLYVGAEDAYQRVHGPLKGEFRERFYQQGSVFGTTLQMPPESWPPTRDDFEAYWQAEISGLTMDERTRDYLSRIVRLEYLGRRIPAPVLRLRQRLVSGYLGPEFRALMRLPWTESDAQTFEKFNRRLARFMRLAPAAIREAPLRRQLRDVRRRLAEGRPLF</sequence>
<comment type="caution">
    <text evidence="2">The sequence shown here is derived from an EMBL/GenBank/DDBJ whole genome shotgun (WGS) entry which is preliminary data.</text>
</comment>
<keyword evidence="3" id="KW-1185">Reference proteome</keyword>
<name>A0ABY1CVE8_MYXFU</name>